<dbReference type="InterPro" id="IPR002355">
    <property type="entry name" value="Cu_oxidase_Cu_BS"/>
</dbReference>
<dbReference type="Gene3D" id="2.60.40.420">
    <property type="entry name" value="Cupredoxins - blue copper proteins"/>
    <property type="match status" value="1"/>
</dbReference>
<evidence type="ECO:0000313" key="2">
    <source>
        <dbReference type="EMBL" id="PZV40453.1"/>
    </source>
</evidence>
<proteinExistence type="predicted"/>
<protein>
    <submittedName>
        <fullName evidence="2">Uncharacterized protein</fullName>
    </submittedName>
</protein>
<dbReference type="EMBL" id="MZXV01000002">
    <property type="protein sequence ID" value="PZV40453.1"/>
    <property type="molecule type" value="Genomic_DNA"/>
</dbReference>
<accession>A0A2W7CUS4</accession>
<name>A0A2W7CUS4_9HYPH</name>
<dbReference type="Proteomes" id="UP000248616">
    <property type="component" value="Unassembled WGS sequence"/>
</dbReference>
<comment type="caution">
    <text evidence="2">The sequence shown here is derived from an EMBL/GenBank/DDBJ whole genome shotgun (WGS) entry which is preliminary data.</text>
</comment>
<keyword evidence="3" id="KW-1185">Reference proteome</keyword>
<dbReference type="AlphaFoldDB" id="A0A2W7CUS4"/>
<dbReference type="InterPro" id="IPR008972">
    <property type="entry name" value="Cupredoxin"/>
</dbReference>
<gene>
    <name evidence="2" type="ORF">B5V02_00540</name>
</gene>
<evidence type="ECO:0000256" key="1">
    <source>
        <dbReference type="ARBA" id="ARBA00022723"/>
    </source>
</evidence>
<dbReference type="GO" id="GO:0005507">
    <property type="term" value="F:copper ion binding"/>
    <property type="evidence" value="ECO:0007669"/>
    <property type="project" value="InterPro"/>
</dbReference>
<evidence type="ECO:0000313" key="3">
    <source>
        <dbReference type="Proteomes" id="UP000248616"/>
    </source>
</evidence>
<reference evidence="3" key="1">
    <citation type="submission" date="2017-03" db="EMBL/GenBank/DDBJ databases">
        <authorList>
            <person name="Safronova V.I."/>
            <person name="Sazanova A.L."/>
            <person name="Chirak E.R."/>
        </authorList>
    </citation>
    <scope>NUCLEOTIDE SEQUENCE [LARGE SCALE GENOMIC DNA]</scope>
    <source>
        <strain evidence="3">Ach-343</strain>
    </source>
</reference>
<organism evidence="2 3">
    <name type="scientific">Mesorhizobium kowhaii</name>
    <dbReference type="NCBI Taxonomy" id="1300272"/>
    <lineage>
        <taxon>Bacteria</taxon>
        <taxon>Pseudomonadati</taxon>
        <taxon>Pseudomonadota</taxon>
        <taxon>Alphaproteobacteria</taxon>
        <taxon>Hyphomicrobiales</taxon>
        <taxon>Phyllobacteriaceae</taxon>
        <taxon>Mesorhizobium</taxon>
    </lineage>
</organism>
<keyword evidence="1" id="KW-0479">Metal-binding</keyword>
<sequence>MIHCHVLEHSVSGMDTWFRVS</sequence>
<dbReference type="PROSITE" id="PS00080">
    <property type="entry name" value="MULTICOPPER_OXIDASE2"/>
    <property type="match status" value="1"/>
</dbReference>